<dbReference type="STRING" id="42514.ENSPNAP00000014090"/>
<dbReference type="InterPro" id="IPR040350">
    <property type="entry name" value="TMEM272"/>
</dbReference>
<dbReference type="Ensembl" id="ENSPNAT00000037197.2">
    <property type="protein sequence ID" value="ENSPNAP00000014090.1"/>
    <property type="gene ID" value="ENSPNAG00000020003.2"/>
</dbReference>
<evidence type="ECO:0000256" key="1">
    <source>
        <dbReference type="SAM" id="Phobius"/>
    </source>
</evidence>
<feature type="transmembrane region" description="Helical" evidence="1">
    <location>
        <begin position="50"/>
        <end position="72"/>
    </location>
</feature>
<evidence type="ECO:0000313" key="2">
    <source>
        <dbReference type="Ensembl" id="ENSPNAP00000014090.1"/>
    </source>
</evidence>
<dbReference type="Proteomes" id="UP001501920">
    <property type="component" value="Chromosome 2"/>
</dbReference>
<keyword evidence="3" id="KW-1185">Reference proteome</keyword>
<feature type="transmembrane region" description="Helical" evidence="1">
    <location>
        <begin position="127"/>
        <end position="160"/>
    </location>
</feature>
<protein>
    <submittedName>
        <fullName evidence="2">Uncharacterized protein</fullName>
    </submittedName>
</protein>
<reference evidence="2" key="3">
    <citation type="submission" date="2025-09" db="UniProtKB">
        <authorList>
            <consortium name="Ensembl"/>
        </authorList>
    </citation>
    <scope>IDENTIFICATION</scope>
</reference>
<dbReference type="RefSeq" id="XP_037402415.1">
    <property type="nucleotide sequence ID" value="XM_037546518.1"/>
</dbReference>
<dbReference type="PANTHER" id="PTHR33444:SF2">
    <property type="entry name" value="MARVEL DOMAIN-CONTAINING PROTEIN"/>
    <property type="match status" value="1"/>
</dbReference>
<evidence type="ECO:0000313" key="3">
    <source>
        <dbReference type="Proteomes" id="UP001501920"/>
    </source>
</evidence>
<reference evidence="2" key="2">
    <citation type="submission" date="2025-08" db="UniProtKB">
        <authorList>
            <consortium name="Ensembl"/>
        </authorList>
    </citation>
    <scope>IDENTIFICATION</scope>
</reference>
<name>A0A3B4CRU7_PYGNA</name>
<feature type="transmembrane region" description="Helical" evidence="1">
    <location>
        <begin position="84"/>
        <end position="107"/>
    </location>
</feature>
<feature type="transmembrane region" description="Helical" evidence="1">
    <location>
        <begin position="26"/>
        <end position="44"/>
    </location>
</feature>
<reference evidence="2 3" key="1">
    <citation type="submission" date="2020-10" db="EMBL/GenBank/DDBJ databases">
        <title>Pygocentrus nattereri (red-bellied piranha) genome, fPygNat1, primary haplotype.</title>
        <authorList>
            <person name="Myers G."/>
            <person name="Meyer A."/>
            <person name="Karagic N."/>
            <person name="Pippel M."/>
            <person name="Winkler S."/>
            <person name="Tracey A."/>
            <person name="Wood J."/>
            <person name="Formenti G."/>
            <person name="Howe K."/>
            <person name="Fedrigo O."/>
            <person name="Jarvis E.D."/>
        </authorList>
    </citation>
    <scope>NUCLEOTIDE SEQUENCE [LARGE SCALE GENOMIC DNA]</scope>
</reference>
<organism evidence="2 3">
    <name type="scientific">Pygocentrus nattereri</name>
    <name type="common">Red-bellied piranha</name>
    <dbReference type="NCBI Taxonomy" id="42514"/>
    <lineage>
        <taxon>Eukaryota</taxon>
        <taxon>Metazoa</taxon>
        <taxon>Chordata</taxon>
        <taxon>Craniata</taxon>
        <taxon>Vertebrata</taxon>
        <taxon>Euteleostomi</taxon>
        <taxon>Actinopterygii</taxon>
        <taxon>Neopterygii</taxon>
        <taxon>Teleostei</taxon>
        <taxon>Ostariophysi</taxon>
        <taxon>Characiformes</taxon>
        <taxon>Characoidei</taxon>
        <taxon>Pygocentrus</taxon>
    </lineage>
</organism>
<dbReference type="OrthoDB" id="6157510at2759"/>
<proteinExistence type="predicted"/>
<dbReference type="GeneID" id="119265759"/>
<accession>A0A3B4CRU7</accession>
<dbReference type="PANTHER" id="PTHR33444">
    <property type="entry name" value="SI:DKEY-19B23.12-RELATED"/>
    <property type="match status" value="1"/>
</dbReference>
<dbReference type="AlphaFoldDB" id="A0A3B4CRU7"/>
<keyword evidence="1" id="KW-0812">Transmembrane</keyword>
<dbReference type="GeneTree" id="ENSGT00940000165960"/>
<sequence>MDTADVWHQIGAVQTMNTSCFSFSKMIMMALSIAQIAMGAVYLQECPKQHYIPIYLLVCGVFSTILTLLSCLPCNKYQGMNLCCYVWNGLVSAFMFCWFISGSMWIYSIYPPNYNSTVLGEPYCNKSLYLFAFWTTTLTYIFLAGLLLAACCVLICTCLYRGATHA</sequence>
<dbReference type="OMA" id="WINTLVN"/>
<keyword evidence="1" id="KW-1133">Transmembrane helix</keyword>
<keyword evidence="1" id="KW-0472">Membrane</keyword>